<dbReference type="AlphaFoldDB" id="A0A964E3Y5"/>
<dbReference type="PANTHER" id="PTHR11076">
    <property type="entry name" value="DNA REPAIR POLYMERASE UMUC / TRANSFERASE FAMILY MEMBER"/>
    <property type="match status" value="1"/>
</dbReference>
<comment type="subcellular location">
    <subcellularLocation>
        <location evidence="1 17">Cytoplasm</location>
    </subcellularLocation>
</comment>
<keyword evidence="10 17" id="KW-0227">DNA damage</keyword>
<dbReference type="CDD" id="cd03586">
    <property type="entry name" value="PolY_Pol_IV_kappa"/>
    <property type="match status" value="1"/>
</dbReference>
<comment type="function">
    <text evidence="15 17">Poorly processive, error-prone DNA polymerase involved in untargeted mutagenesis. Copies undamaged DNA at stalled replication forks, which arise in vivo from mismatched or misaligned primer ends. These misaligned primers can be extended by PolIV. Exhibits no 3'-5' exonuclease (proofreading) activity. May be involved in translesional synthesis, in conjunction with the beta clamp from PolIII.</text>
</comment>
<comment type="cofactor">
    <cofactor evidence="17">
        <name>Mg(2+)</name>
        <dbReference type="ChEBI" id="CHEBI:18420"/>
    </cofactor>
    <text evidence="17">Binds 2 magnesium ions per subunit.</text>
</comment>
<evidence type="ECO:0000256" key="2">
    <source>
        <dbReference type="ARBA" id="ARBA00010945"/>
    </source>
</evidence>
<dbReference type="GO" id="GO:0000287">
    <property type="term" value="F:magnesium ion binding"/>
    <property type="evidence" value="ECO:0007669"/>
    <property type="project" value="UniProtKB-UniRule"/>
</dbReference>
<gene>
    <name evidence="17" type="primary">dinB</name>
    <name evidence="19" type="ORF">ACELLULO517_11795</name>
</gene>
<evidence type="ECO:0000256" key="1">
    <source>
        <dbReference type="ARBA" id="ARBA00004496"/>
    </source>
</evidence>
<evidence type="ECO:0000259" key="18">
    <source>
        <dbReference type="PROSITE" id="PS50173"/>
    </source>
</evidence>
<evidence type="ECO:0000256" key="7">
    <source>
        <dbReference type="ARBA" id="ARBA00022695"/>
    </source>
</evidence>
<feature type="site" description="Substrate discrimination" evidence="17">
    <location>
        <position position="47"/>
    </location>
</feature>
<evidence type="ECO:0000256" key="5">
    <source>
        <dbReference type="ARBA" id="ARBA00022490"/>
    </source>
</evidence>
<keyword evidence="11 17" id="KW-0460">Magnesium</keyword>
<dbReference type="GO" id="GO:0042276">
    <property type="term" value="P:error-prone translesion synthesis"/>
    <property type="evidence" value="ECO:0007669"/>
    <property type="project" value="TreeGrafter"/>
</dbReference>
<comment type="similarity">
    <text evidence="2 17">Belongs to the DNA polymerase type-Y family.</text>
</comment>
<protein>
    <recommendedName>
        <fullName evidence="17">DNA polymerase IV</fullName>
        <shortName evidence="17">Pol IV</shortName>
        <ecNumber evidence="17">2.7.7.7</ecNumber>
    </recommendedName>
</protein>
<feature type="binding site" evidence="17">
    <location>
        <position position="42"/>
    </location>
    <ligand>
        <name>Mg(2+)</name>
        <dbReference type="ChEBI" id="CHEBI:18420"/>
    </ligand>
</feature>
<evidence type="ECO:0000256" key="4">
    <source>
        <dbReference type="ARBA" id="ARBA00022457"/>
    </source>
</evidence>
<dbReference type="GO" id="GO:0005829">
    <property type="term" value="C:cytosol"/>
    <property type="evidence" value="ECO:0007669"/>
    <property type="project" value="TreeGrafter"/>
</dbReference>
<comment type="subunit">
    <text evidence="3 17">Monomer.</text>
</comment>
<dbReference type="PANTHER" id="PTHR11076:SF33">
    <property type="entry name" value="DNA POLYMERASE KAPPA"/>
    <property type="match status" value="1"/>
</dbReference>
<evidence type="ECO:0000313" key="19">
    <source>
        <dbReference type="EMBL" id="MCB8880919.1"/>
    </source>
</evidence>
<dbReference type="InterPro" id="IPR036775">
    <property type="entry name" value="DNA_pol_Y-fam_lit_finger_sf"/>
</dbReference>
<organism evidence="19 20">
    <name type="scientific">Acidisoma cellulosilyticum</name>
    <dbReference type="NCBI Taxonomy" id="2802395"/>
    <lineage>
        <taxon>Bacteria</taxon>
        <taxon>Pseudomonadati</taxon>
        <taxon>Pseudomonadota</taxon>
        <taxon>Alphaproteobacteria</taxon>
        <taxon>Acetobacterales</taxon>
        <taxon>Acidocellaceae</taxon>
        <taxon>Acidisoma</taxon>
    </lineage>
</organism>
<comment type="catalytic activity">
    <reaction evidence="16 17">
        <text>DNA(n) + a 2'-deoxyribonucleoside 5'-triphosphate = DNA(n+1) + diphosphate</text>
        <dbReference type="Rhea" id="RHEA:22508"/>
        <dbReference type="Rhea" id="RHEA-COMP:17339"/>
        <dbReference type="Rhea" id="RHEA-COMP:17340"/>
        <dbReference type="ChEBI" id="CHEBI:33019"/>
        <dbReference type="ChEBI" id="CHEBI:61560"/>
        <dbReference type="ChEBI" id="CHEBI:173112"/>
        <dbReference type="EC" id="2.7.7.7"/>
    </reaction>
</comment>
<evidence type="ECO:0000256" key="15">
    <source>
        <dbReference type="ARBA" id="ARBA00025589"/>
    </source>
</evidence>
<dbReference type="NCBIfam" id="NF002677">
    <property type="entry name" value="PRK02406.1"/>
    <property type="match status" value="1"/>
</dbReference>
<dbReference type="SUPFAM" id="SSF56672">
    <property type="entry name" value="DNA/RNA polymerases"/>
    <property type="match status" value="1"/>
</dbReference>
<dbReference type="Gene3D" id="3.30.1490.100">
    <property type="entry name" value="DNA polymerase, Y-family, little finger domain"/>
    <property type="match status" value="1"/>
</dbReference>
<dbReference type="PROSITE" id="PS50173">
    <property type="entry name" value="UMUC"/>
    <property type="match status" value="1"/>
</dbReference>
<dbReference type="EMBL" id="JAESVA010000003">
    <property type="protein sequence ID" value="MCB8880919.1"/>
    <property type="molecule type" value="Genomic_DNA"/>
</dbReference>
<dbReference type="Pfam" id="PF11799">
    <property type="entry name" value="IMS_C"/>
    <property type="match status" value="1"/>
</dbReference>
<dbReference type="InterPro" id="IPR043128">
    <property type="entry name" value="Rev_trsase/Diguanyl_cyclase"/>
</dbReference>
<dbReference type="InterPro" id="IPR050116">
    <property type="entry name" value="DNA_polymerase-Y"/>
</dbReference>
<evidence type="ECO:0000256" key="9">
    <source>
        <dbReference type="ARBA" id="ARBA00022723"/>
    </source>
</evidence>
<dbReference type="EC" id="2.7.7.7" evidence="17"/>
<evidence type="ECO:0000256" key="13">
    <source>
        <dbReference type="ARBA" id="ARBA00023125"/>
    </source>
</evidence>
<feature type="domain" description="UmuC" evidence="18">
    <location>
        <begin position="38"/>
        <end position="217"/>
    </location>
</feature>
<evidence type="ECO:0000256" key="14">
    <source>
        <dbReference type="ARBA" id="ARBA00023204"/>
    </source>
</evidence>
<dbReference type="InterPro" id="IPR022880">
    <property type="entry name" value="DNApol_IV"/>
</dbReference>
<keyword evidence="12 17" id="KW-0239">DNA-directed DNA polymerase</keyword>
<dbReference type="GO" id="GO:0003887">
    <property type="term" value="F:DNA-directed DNA polymerase activity"/>
    <property type="evidence" value="ECO:0007669"/>
    <property type="project" value="UniProtKB-UniRule"/>
</dbReference>
<feature type="binding site" evidence="17">
    <location>
        <position position="135"/>
    </location>
    <ligand>
        <name>Mg(2+)</name>
        <dbReference type="ChEBI" id="CHEBI:18420"/>
    </ligand>
</feature>
<dbReference type="InterPro" id="IPR017961">
    <property type="entry name" value="DNA_pol_Y-fam_little_finger"/>
</dbReference>
<evidence type="ECO:0000256" key="3">
    <source>
        <dbReference type="ARBA" id="ARBA00011245"/>
    </source>
</evidence>
<keyword evidence="4 17" id="KW-0515">Mutator protein</keyword>
<dbReference type="GO" id="GO:0009432">
    <property type="term" value="P:SOS response"/>
    <property type="evidence" value="ECO:0007669"/>
    <property type="project" value="TreeGrafter"/>
</dbReference>
<dbReference type="Pfam" id="PF00817">
    <property type="entry name" value="IMS"/>
    <property type="match status" value="1"/>
</dbReference>
<evidence type="ECO:0000313" key="20">
    <source>
        <dbReference type="Proteomes" id="UP000721844"/>
    </source>
</evidence>
<dbReference type="NCBIfam" id="NF002751">
    <property type="entry name" value="PRK02794.1"/>
    <property type="match status" value="1"/>
</dbReference>
<keyword evidence="14 17" id="KW-0234">DNA repair</keyword>
<reference evidence="19 20" key="1">
    <citation type="journal article" date="2021" name="Microorganisms">
        <title>Acidisoma silvae sp. nov. and Acidisomacellulosilytica sp. nov., Two Acidophilic Bacteria Isolated from Decaying Wood, Hydrolyzing Cellulose and Producing Poly-3-hydroxybutyrate.</title>
        <authorList>
            <person name="Mieszkin S."/>
            <person name="Pouder E."/>
            <person name="Uroz S."/>
            <person name="Simon-Colin C."/>
            <person name="Alain K."/>
        </authorList>
    </citation>
    <scope>NUCLEOTIDE SEQUENCE [LARGE SCALE GENOMIC DNA]</scope>
    <source>
        <strain evidence="19 20">HW T5.17</strain>
    </source>
</reference>
<keyword evidence="13 17" id="KW-0238">DNA-binding</keyword>
<keyword evidence="7 17" id="KW-0548">Nucleotidyltransferase</keyword>
<dbReference type="Gene3D" id="1.10.150.20">
    <property type="entry name" value="5' to 3' exonuclease, C-terminal subdomain"/>
    <property type="match status" value="1"/>
</dbReference>
<dbReference type="InterPro" id="IPR001126">
    <property type="entry name" value="UmuC"/>
</dbReference>
<dbReference type="Proteomes" id="UP000721844">
    <property type="component" value="Unassembled WGS sequence"/>
</dbReference>
<feature type="active site" evidence="17">
    <location>
        <position position="136"/>
    </location>
</feature>
<dbReference type="SUPFAM" id="SSF100879">
    <property type="entry name" value="Lesion bypass DNA polymerase (Y-family), little finger domain"/>
    <property type="match status" value="1"/>
</dbReference>
<dbReference type="GO" id="GO:0003684">
    <property type="term" value="F:damaged DNA binding"/>
    <property type="evidence" value="ECO:0007669"/>
    <property type="project" value="InterPro"/>
</dbReference>
<dbReference type="FunFam" id="3.30.1490.100:FF:000004">
    <property type="entry name" value="DNA polymerase IV"/>
    <property type="match status" value="1"/>
</dbReference>
<dbReference type="RefSeq" id="WP_227307567.1">
    <property type="nucleotide sequence ID" value="NZ_JAESVA010000003.1"/>
</dbReference>
<proteinExistence type="inferred from homology"/>
<dbReference type="HAMAP" id="MF_01113">
    <property type="entry name" value="DNApol_IV"/>
    <property type="match status" value="1"/>
</dbReference>
<keyword evidence="5 17" id="KW-0963">Cytoplasm</keyword>
<dbReference type="GO" id="GO:0006281">
    <property type="term" value="P:DNA repair"/>
    <property type="evidence" value="ECO:0007669"/>
    <property type="project" value="UniProtKB-UniRule"/>
</dbReference>
<evidence type="ECO:0000256" key="16">
    <source>
        <dbReference type="ARBA" id="ARBA00049244"/>
    </source>
</evidence>
<evidence type="ECO:0000256" key="8">
    <source>
        <dbReference type="ARBA" id="ARBA00022705"/>
    </source>
</evidence>
<evidence type="ECO:0000256" key="10">
    <source>
        <dbReference type="ARBA" id="ARBA00022763"/>
    </source>
</evidence>
<evidence type="ECO:0000256" key="17">
    <source>
        <dbReference type="HAMAP-Rule" id="MF_01113"/>
    </source>
</evidence>
<name>A0A964E3Y5_9PROT</name>
<sequence length="417" mass="45573">MPTLCRSCDAISEEPHRICKACGSRRLISHPELFTLTIAHIDCDAFYASVEKRDHPDLASRPLIIGGAHRGVVSTACYIARLSGVRSAMPMFKALKLCPDAVVMRPEMAKYVHESRRIRALMADMTPLVQPLSIDEAALDLAGTEALHRAPPAVMLARLARRVEAEIGVTISIGLSHNRLLAKLAAERDKPRGFSVIGAEAAQLLANEPVSLLPGIGPAATTRLTGIGFTRLAQLQALDVATAYRLLGPDGPALCRRARGEDDRRVEPVRETKSISAETTFDTDIRTLPELERILWQIAEKLARRLRREEFAAGGITLKLKTSEHKLRTRSLRLAVPTALPDLLYAAGRSLLAREIDGTAFRLLGLGAQPLRAVQDADPVDLADPDSERRVARQQALNRLRDKFGTGIIGRGRGFTP</sequence>
<evidence type="ECO:0000256" key="11">
    <source>
        <dbReference type="ARBA" id="ARBA00022842"/>
    </source>
</evidence>
<dbReference type="FunFam" id="3.40.1170.60:FF:000001">
    <property type="entry name" value="DNA polymerase IV"/>
    <property type="match status" value="1"/>
</dbReference>
<dbReference type="InterPro" id="IPR043502">
    <property type="entry name" value="DNA/RNA_pol_sf"/>
</dbReference>
<comment type="caution">
    <text evidence="19">The sequence shown here is derived from an EMBL/GenBank/DDBJ whole genome shotgun (WGS) entry which is preliminary data.</text>
</comment>
<keyword evidence="8 17" id="KW-0235">DNA replication</keyword>
<evidence type="ECO:0000256" key="12">
    <source>
        <dbReference type="ARBA" id="ARBA00022932"/>
    </source>
</evidence>
<dbReference type="Gene3D" id="3.30.70.270">
    <property type="match status" value="1"/>
</dbReference>
<keyword evidence="9 17" id="KW-0479">Metal-binding</keyword>
<dbReference type="GO" id="GO:0006261">
    <property type="term" value="P:DNA-templated DNA replication"/>
    <property type="evidence" value="ECO:0007669"/>
    <property type="project" value="UniProtKB-UniRule"/>
</dbReference>
<dbReference type="Gene3D" id="3.40.1170.60">
    <property type="match status" value="1"/>
</dbReference>
<keyword evidence="20" id="KW-1185">Reference proteome</keyword>
<keyword evidence="6 17" id="KW-0808">Transferase</keyword>
<evidence type="ECO:0000256" key="6">
    <source>
        <dbReference type="ARBA" id="ARBA00022679"/>
    </source>
</evidence>
<accession>A0A964E3Y5</accession>